<name>A0A084ZUE0_9ENTR</name>
<keyword evidence="2" id="KW-1185">Reference proteome</keyword>
<organism evidence="1 2">
    <name type="scientific">Trabulsiella guamensis ATCC 49490</name>
    <dbReference type="NCBI Taxonomy" id="1005994"/>
    <lineage>
        <taxon>Bacteria</taxon>
        <taxon>Pseudomonadati</taxon>
        <taxon>Pseudomonadota</taxon>
        <taxon>Gammaproteobacteria</taxon>
        <taxon>Enterobacterales</taxon>
        <taxon>Enterobacteriaceae</taxon>
        <taxon>Trabulsiella</taxon>
    </lineage>
</organism>
<dbReference type="AlphaFoldDB" id="A0A084ZUE0"/>
<protein>
    <submittedName>
        <fullName evidence="1">Uncharacterized protein</fullName>
    </submittedName>
</protein>
<comment type="caution">
    <text evidence="1">The sequence shown here is derived from an EMBL/GenBank/DDBJ whole genome shotgun (WGS) entry which is preliminary data.</text>
</comment>
<reference evidence="2" key="1">
    <citation type="submission" date="2014-05" db="EMBL/GenBank/DDBJ databases">
        <title>ATOL: Assembling a taxonomically balanced genome-scale reconstruction of the evolutionary history of the Enterobacteriaceae.</title>
        <authorList>
            <person name="Plunkett G. III"/>
            <person name="Neeno-Eckwall E.C."/>
            <person name="Glasner J.D."/>
            <person name="Perna N.T."/>
        </authorList>
    </citation>
    <scope>NUCLEOTIDE SEQUENCE [LARGE SCALE GENOMIC DNA]</scope>
    <source>
        <strain evidence="2">ATCC 49490</strain>
    </source>
</reference>
<gene>
    <name evidence="1" type="ORF">GTGU_03602</name>
</gene>
<dbReference type="EMBL" id="JMTB01000105">
    <property type="protein sequence ID" value="KFC01085.1"/>
    <property type="molecule type" value="Genomic_DNA"/>
</dbReference>
<evidence type="ECO:0000313" key="1">
    <source>
        <dbReference type="EMBL" id="KFC01085.1"/>
    </source>
</evidence>
<dbReference type="Proteomes" id="UP000028630">
    <property type="component" value="Unassembled WGS sequence"/>
</dbReference>
<dbReference type="RefSeq" id="WP_038160140.1">
    <property type="nucleotide sequence ID" value="NZ_JMTB01000105.1"/>
</dbReference>
<dbReference type="OrthoDB" id="9797416at2"/>
<sequence>MTEVEKLMYIRDVALPYIEKNGLTIRLNGCGEITFYADDPSVMKFIDDVRENTGSSLARYATANVVDIMVITRKMMNELPRTQEAGGFRADLEKINAELRTLQDRINSVTTFSY</sequence>
<proteinExistence type="predicted"/>
<accession>A0A084ZUE0</accession>
<evidence type="ECO:0000313" key="2">
    <source>
        <dbReference type="Proteomes" id="UP000028630"/>
    </source>
</evidence>